<evidence type="ECO:0000313" key="6">
    <source>
        <dbReference type="EMBL" id="VWX35185.1"/>
    </source>
</evidence>
<dbReference type="PRINTS" id="PR01011">
    <property type="entry name" value="GLUTPROXDASE"/>
</dbReference>
<dbReference type="PANTHER" id="PTHR11592">
    <property type="entry name" value="GLUTATHIONE PEROXIDASE"/>
    <property type="match status" value="1"/>
</dbReference>
<proteinExistence type="inferred from homology"/>
<dbReference type="RefSeq" id="WP_159173120.1">
    <property type="nucleotide sequence ID" value="NZ_LR732311.1"/>
</dbReference>
<evidence type="ECO:0000256" key="4">
    <source>
        <dbReference type="PIRSR" id="PIRSR000303-1"/>
    </source>
</evidence>
<dbReference type="SUPFAM" id="SSF52833">
    <property type="entry name" value="Thioredoxin-like"/>
    <property type="match status" value="1"/>
</dbReference>
<dbReference type="GO" id="GO:0004601">
    <property type="term" value="F:peroxidase activity"/>
    <property type="evidence" value="ECO:0007669"/>
    <property type="project" value="UniProtKB-KW"/>
</dbReference>
<dbReference type="Pfam" id="PF00255">
    <property type="entry name" value="GSHPx"/>
    <property type="match status" value="1"/>
</dbReference>
<dbReference type="AlphaFoldDB" id="A0A653I8N2"/>
<dbReference type="InterPro" id="IPR029760">
    <property type="entry name" value="GPX_CS"/>
</dbReference>
<comment type="similarity">
    <text evidence="1 5">Belongs to the glutathione peroxidase family.</text>
</comment>
<name>A0A653I8N2_9BACL</name>
<keyword evidence="7" id="KW-1185">Reference proteome</keyword>
<dbReference type="Gene3D" id="3.40.30.10">
    <property type="entry name" value="Glutaredoxin"/>
    <property type="match status" value="1"/>
</dbReference>
<sequence length="159" mass="17777">MLHEHSFTRVDGTTAMLDDYKGQAWLIVNTASKCGLTPQFEGLEHLHQTYRDKGLVVLGFPCNQFAEQDPGTDEEIQEFCQINYGVTFPVFSKVEVNGEQAHPLFAELKAAAPNADGADDVEWNFTKFLVTRDGEVTRFSPKTNPTDLTAAIERLLVRV</sequence>
<evidence type="ECO:0000313" key="7">
    <source>
        <dbReference type="Proteomes" id="UP000439752"/>
    </source>
</evidence>
<gene>
    <name evidence="6" type="primary">bsaA</name>
    <name evidence="6" type="ORF">EXIGUO9Y_210072</name>
</gene>
<feature type="active site" evidence="4">
    <location>
        <position position="34"/>
    </location>
</feature>
<organism evidence="6 7">
    <name type="scientific">Exiguobacterium oxidotolerans</name>
    <dbReference type="NCBI Taxonomy" id="223958"/>
    <lineage>
        <taxon>Bacteria</taxon>
        <taxon>Bacillati</taxon>
        <taxon>Bacillota</taxon>
        <taxon>Bacilli</taxon>
        <taxon>Bacillales</taxon>
        <taxon>Bacillales Family XII. Incertae Sedis</taxon>
        <taxon>Exiguobacterium</taxon>
    </lineage>
</organism>
<dbReference type="Proteomes" id="UP000439752">
    <property type="component" value="Unassembled WGS sequence"/>
</dbReference>
<evidence type="ECO:0000256" key="2">
    <source>
        <dbReference type="ARBA" id="ARBA00022559"/>
    </source>
</evidence>
<keyword evidence="2 5" id="KW-0575">Peroxidase</keyword>
<reference evidence="6 7" key="1">
    <citation type="submission" date="2019-10" db="EMBL/GenBank/DDBJ databases">
        <authorList>
            <person name="Karimi E."/>
        </authorList>
    </citation>
    <scope>NUCLEOTIDE SEQUENCE [LARGE SCALE GENOMIC DNA]</scope>
    <source>
        <strain evidence="6">Exiguobacterium sp. 9Y</strain>
    </source>
</reference>
<dbReference type="FunFam" id="3.40.30.10:FF:000010">
    <property type="entry name" value="Glutathione peroxidase"/>
    <property type="match status" value="1"/>
</dbReference>
<dbReference type="InterPro" id="IPR036249">
    <property type="entry name" value="Thioredoxin-like_sf"/>
</dbReference>
<keyword evidence="3 5" id="KW-0560">Oxidoreductase</keyword>
<dbReference type="InterPro" id="IPR000889">
    <property type="entry name" value="Glutathione_peroxidase"/>
</dbReference>
<dbReference type="CDD" id="cd00340">
    <property type="entry name" value="GSH_Peroxidase"/>
    <property type="match status" value="1"/>
</dbReference>
<evidence type="ECO:0000256" key="3">
    <source>
        <dbReference type="ARBA" id="ARBA00023002"/>
    </source>
</evidence>
<evidence type="ECO:0000256" key="1">
    <source>
        <dbReference type="ARBA" id="ARBA00006926"/>
    </source>
</evidence>
<dbReference type="PROSITE" id="PS51355">
    <property type="entry name" value="GLUTATHIONE_PEROXID_3"/>
    <property type="match status" value="1"/>
</dbReference>
<dbReference type="PIRSF" id="PIRSF000303">
    <property type="entry name" value="Glutathion_perox"/>
    <property type="match status" value="1"/>
</dbReference>
<dbReference type="PROSITE" id="PS00763">
    <property type="entry name" value="GLUTATHIONE_PEROXID_2"/>
    <property type="match status" value="1"/>
</dbReference>
<evidence type="ECO:0000256" key="5">
    <source>
        <dbReference type="RuleBase" id="RU000499"/>
    </source>
</evidence>
<dbReference type="GO" id="GO:0034599">
    <property type="term" value="P:cellular response to oxidative stress"/>
    <property type="evidence" value="ECO:0007669"/>
    <property type="project" value="TreeGrafter"/>
</dbReference>
<dbReference type="EMBL" id="CABWKQ010000014">
    <property type="protein sequence ID" value="VWX35185.1"/>
    <property type="molecule type" value="Genomic_DNA"/>
</dbReference>
<accession>A0A653I8N2</accession>
<protein>
    <recommendedName>
        <fullName evidence="5">Glutathione peroxidase</fullName>
    </recommendedName>
</protein>
<dbReference type="PANTHER" id="PTHR11592:SF78">
    <property type="entry name" value="GLUTATHIONE PEROXIDASE"/>
    <property type="match status" value="1"/>
</dbReference>